<accession>A0A6J7IUU4</accession>
<feature type="domain" description="Ketoreductase" evidence="3">
    <location>
        <begin position="7"/>
        <end position="187"/>
    </location>
</feature>
<dbReference type="PROSITE" id="PS00061">
    <property type="entry name" value="ADH_SHORT"/>
    <property type="match status" value="1"/>
</dbReference>
<dbReference type="InterPro" id="IPR020904">
    <property type="entry name" value="Sc_DH/Rdtase_CS"/>
</dbReference>
<dbReference type="AlphaFoldDB" id="A0A6J7IUU4"/>
<keyword evidence="2" id="KW-0560">Oxidoreductase</keyword>
<dbReference type="GO" id="GO:0016491">
    <property type="term" value="F:oxidoreductase activity"/>
    <property type="evidence" value="ECO:0007669"/>
    <property type="project" value="UniProtKB-KW"/>
</dbReference>
<dbReference type="PRINTS" id="PR00081">
    <property type="entry name" value="GDHRDH"/>
</dbReference>
<evidence type="ECO:0000313" key="4">
    <source>
        <dbReference type="EMBL" id="CAB4934511.1"/>
    </source>
</evidence>
<evidence type="ECO:0000256" key="1">
    <source>
        <dbReference type="ARBA" id="ARBA00006484"/>
    </source>
</evidence>
<comment type="similarity">
    <text evidence="1">Belongs to the short-chain dehydrogenases/reductases (SDR) family.</text>
</comment>
<dbReference type="InterPro" id="IPR002347">
    <property type="entry name" value="SDR_fam"/>
</dbReference>
<organism evidence="4">
    <name type="scientific">freshwater metagenome</name>
    <dbReference type="NCBI Taxonomy" id="449393"/>
    <lineage>
        <taxon>unclassified sequences</taxon>
        <taxon>metagenomes</taxon>
        <taxon>ecological metagenomes</taxon>
    </lineage>
</organism>
<dbReference type="SMART" id="SM00822">
    <property type="entry name" value="PKS_KR"/>
    <property type="match status" value="1"/>
</dbReference>
<dbReference type="PANTHER" id="PTHR44196:SF1">
    <property type="entry name" value="DEHYDROGENASE_REDUCTASE SDR FAMILY MEMBER 7B"/>
    <property type="match status" value="1"/>
</dbReference>
<dbReference type="InterPro" id="IPR036291">
    <property type="entry name" value="NAD(P)-bd_dom_sf"/>
</dbReference>
<name>A0A6J7IUU4_9ZZZZ</name>
<proteinExistence type="inferred from homology"/>
<dbReference type="InterPro" id="IPR057326">
    <property type="entry name" value="KR_dom"/>
</dbReference>
<evidence type="ECO:0000256" key="2">
    <source>
        <dbReference type="ARBA" id="ARBA00023002"/>
    </source>
</evidence>
<dbReference type="CDD" id="cd05233">
    <property type="entry name" value="SDR_c"/>
    <property type="match status" value="1"/>
</dbReference>
<dbReference type="PRINTS" id="PR00080">
    <property type="entry name" value="SDRFAMILY"/>
</dbReference>
<dbReference type="Pfam" id="PF00106">
    <property type="entry name" value="adh_short"/>
    <property type="match status" value="1"/>
</dbReference>
<sequence>MTTAQRPLALVTGASSGIGREIADQLVREGHDLLIAAEDADGLALTTRRVGARGGSVTEVVGDLRSAASVADLADAAEAAGRPLDVLVLDAGVGAGGAFVEQELEDILSVVDLDVRSTVHLARLLLPGMVARGRGRVLVLSSIAATMPGPYQAVYNASKSFVQSWTEALQSELAGTGVTLTSLMPGPVDTDFFDRAGLLGSLMGKGPKDDPADVARQGVEAMLTGRRTVYAASPLVRVFGAVNAVLPDPVKAARHKQLARPR</sequence>
<evidence type="ECO:0000259" key="3">
    <source>
        <dbReference type="SMART" id="SM00822"/>
    </source>
</evidence>
<reference evidence="4" key="1">
    <citation type="submission" date="2020-05" db="EMBL/GenBank/DDBJ databases">
        <authorList>
            <person name="Chiriac C."/>
            <person name="Salcher M."/>
            <person name="Ghai R."/>
            <person name="Kavagutti S V."/>
        </authorList>
    </citation>
    <scope>NUCLEOTIDE SEQUENCE</scope>
</reference>
<dbReference type="PANTHER" id="PTHR44196">
    <property type="entry name" value="DEHYDROGENASE/REDUCTASE SDR FAMILY MEMBER 7B"/>
    <property type="match status" value="1"/>
</dbReference>
<protein>
    <submittedName>
        <fullName evidence="4">Unannotated protein</fullName>
    </submittedName>
</protein>
<dbReference type="EMBL" id="CAFBMQ010000425">
    <property type="protein sequence ID" value="CAB4934511.1"/>
    <property type="molecule type" value="Genomic_DNA"/>
</dbReference>
<dbReference type="GO" id="GO:0016020">
    <property type="term" value="C:membrane"/>
    <property type="evidence" value="ECO:0007669"/>
    <property type="project" value="TreeGrafter"/>
</dbReference>
<gene>
    <name evidence="4" type="ORF">UFOPK3609_02124</name>
</gene>
<dbReference type="SUPFAM" id="SSF51735">
    <property type="entry name" value="NAD(P)-binding Rossmann-fold domains"/>
    <property type="match status" value="1"/>
</dbReference>
<dbReference type="Gene3D" id="3.40.50.720">
    <property type="entry name" value="NAD(P)-binding Rossmann-like Domain"/>
    <property type="match status" value="1"/>
</dbReference>